<dbReference type="Gene3D" id="2.60.40.1120">
    <property type="entry name" value="Carboxypeptidase-like, regulatory domain"/>
    <property type="match status" value="1"/>
</dbReference>
<evidence type="ECO:0000259" key="6">
    <source>
        <dbReference type="Pfam" id="PF25183"/>
    </source>
</evidence>
<dbReference type="GO" id="GO:0009279">
    <property type="term" value="C:cell outer membrane"/>
    <property type="evidence" value="ECO:0007669"/>
    <property type="project" value="UniProtKB-SubCell"/>
</dbReference>
<protein>
    <submittedName>
        <fullName evidence="7">TonB-dependent receptor</fullName>
    </submittedName>
</protein>
<keyword evidence="5" id="KW-0732">Signal</keyword>
<dbReference type="Pfam" id="PF13620">
    <property type="entry name" value="CarboxypepD_reg"/>
    <property type="match status" value="1"/>
</dbReference>
<dbReference type="InterPro" id="IPR008969">
    <property type="entry name" value="CarboxyPept-like_regulatory"/>
</dbReference>
<keyword evidence="3" id="KW-0998">Cell outer membrane</keyword>
<dbReference type="RefSeq" id="WP_194451858.1">
    <property type="nucleotide sequence ID" value="NZ_CP063849.1"/>
</dbReference>
<evidence type="ECO:0000313" key="8">
    <source>
        <dbReference type="Proteomes" id="UP000593892"/>
    </source>
</evidence>
<gene>
    <name evidence="7" type="ORF">IRI77_09630</name>
</gene>
<keyword evidence="2" id="KW-0472">Membrane</keyword>
<dbReference type="EMBL" id="CP063849">
    <property type="protein sequence ID" value="QOY90193.1"/>
    <property type="molecule type" value="Genomic_DNA"/>
</dbReference>
<sequence length="1088" mass="117758">MRVSIGRVVFLLLSGLAAVFAQSTQSSILGNIRDSGGAVVPGAKVILVNEGSNDERVQLTDTAGDYRFSGLLNGRYRVSVEAAGFKSHTTRGVTLDVSQIRRVDAALEVGDVSSMITVEGVAAAHVDTETATLSNVSTARDFAELPMSVYGRAWINVAKVAAGVQSSSGLEVNGARDNANNFSSDGISSNDIVSSRQTPNGFSGDIEAFQEMKVSTANNSAEYAQVAQFAAVSKSGENTVHGGLFWGNYNSATGARAWQDQTGPSFENFNQFTAMNGGPVYIPKIYDGRNRTFYFFTYGGARYRTGARYNTSVPPDAFRNGDFSSLTGSIPILDPLTGQPFPGNKIPSSRISSVANAWQTLIYPRPNLAGQGDLGLVNNYYTDPGAQFNADNVSTRIDHKFSDRNYFFARVGLTIHNQDANPGPLLGGYGGTGDNDPGRSVVVSDTHILTPGLVNEAKVGYSSTSFDYWGVNPLADAVSRIGLQGIKNPSNDPSLAGMPDLQINGANGFQGTSSTGYSSQTQNTYQLIDNLSWSRGRHSIKAGIDIRRYQVNDQNKPQNVTGSIAFDDQLSGFAYANFLLGLPSNVSLAVARPNAYIRSTQQGFYIQDEFKVNRRLTLTYGIRYEYQSPWVEKFDRLTSFTLKTGSVVTAGTTIPTDLVLAVAAQLPIVTAAAAGLPTRSLMKNDTANWSPRFGLAYRPFGDDRTVFRMGYGVFTSMWPGQLGLGATGGPWRSDQSWYIVNNTPSISFPNPFQSTVQGFSGVQSINAINSDFPHERTQQWNASVGRQFLKTGIDVAYVGTKAKNLPFYDNLNLLRPSTTPFNPSNQPYPLFSSVGYNQTGSSSIYHGLTVKAERRVSRGLTFNINYTLAKALDEVGLNGYLNAAAQNQYNRRLERGDDPAIRRHTLIFFYTYELPVGHGKALLGNASGLFDKIVSGWQVAGTTLMQSGPFRSPSFSGVDPTNTNQFGGRPDRIGEGNIGGSLKDRIESHQVIFNRGAFVIPAAGRGYYGNSARSVLIGPGSVNWNLVAAKNVYLFAERVRAQLRCELYNAFNHPNFSTPSTNISSSSFGLVTGASSGRRVQISSRFEF</sequence>
<dbReference type="InterPro" id="IPR036942">
    <property type="entry name" value="Beta-barrel_TonB_sf"/>
</dbReference>
<evidence type="ECO:0000256" key="4">
    <source>
        <dbReference type="SAM" id="MobiDB-lite"/>
    </source>
</evidence>
<evidence type="ECO:0000313" key="7">
    <source>
        <dbReference type="EMBL" id="QOY90193.1"/>
    </source>
</evidence>
<accession>A0A7S7NUX1</accession>
<name>A0A7S7NUX1_PALFE</name>
<dbReference type="AlphaFoldDB" id="A0A7S7NUX1"/>
<feature type="signal peptide" evidence="5">
    <location>
        <begin position="1"/>
        <end position="21"/>
    </location>
</feature>
<keyword evidence="8" id="KW-1185">Reference proteome</keyword>
<comment type="subcellular location">
    <subcellularLocation>
        <location evidence="1">Cell outer membrane</location>
    </subcellularLocation>
</comment>
<feature type="compositionally biased region" description="Polar residues" evidence="4">
    <location>
        <begin position="953"/>
        <end position="966"/>
    </location>
</feature>
<dbReference type="SUPFAM" id="SSF49464">
    <property type="entry name" value="Carboxypeptidase regulatory domain-like"/>
    <property type="match status" value="1"/>
</dbReference>
<proteinExistence type="predicted"/>
<evidence type="ECO:0000256" key="5">
    <source>
        <dbReference type="SAM" id="SignalP"/>
    </source>
</evidence>
<dbReference type="InterPro" id="IPR057601">
    <property type="entry name" value="Oar-like_b-barrel"/>
</dbReference>
<evidence type="ECO:0000256" key="2">
    <source>
        <dbReference type="ARBA" id="ARBA00023136"/>
    </source>
</evidence>
<organism evidence="7 8">
    <name type="scientific">Paludibaculum fermentans</name>
    <dbReference type="NCBI Taxonomy" id="1473598"/>
    <lineage>
        <taxon>Bacteria</taxon>
        <taxon>Pseudomonadati</taxon>
        <taxon>Acidobacteriota</taxon>
        <taxon>Terriglobia</taxon>
        <taxon>Bryobacterales</taxon>
        <taxon>Bryobacteraceae</taxon>
        <taxon>Paludibaculum</taxon>
    </lineage>
</organism>
<dbReference type="KEGG" id="pfer:IRI77_09630"/>
<dbReference type="Pfam" id="PF25183">
    <property type="entry name" value="OMP_b-brl_4"/>
    <property type="match status" value="1"/>
</dbReference>
<feature type="region of interest" description="Disordered" evidence="4">
    <location>
        <begin position="951"/>
        <end position="974"/>
    </location>
</feature>
<reference evidence="7 8" key="1">
    <citation type="submission" date="2020-10" db="EMBL/GenBank/DDBJ databases">
        <title>Complete genome sequence of Paludibaculum fermentans P105T, a facultatively anaerobic acidobacterium capable of dissimilatory Fe(III) reduction.</title>
        <authorList>
            <person name="Dedysh S.N."/>
            <person name="Beletsky A.V."/>
            <person name="Kulichevskaya I.S."/>
            <person name="Mardanov A.V."/>
            <person name="Ravin N.V."/>
        </authorList>
    </citation>
    <scope>NUCLEOTIDE SEQUENCE [LARGE SCALE GENOMIC DNA]</scope>
    <source>
        <strain evidence="7 8">P105</strain>
    </source>
</reference>
<dbReference type="Proteomes" id="UP000593892">
    <property type="component" value="Chromosome"/>
</dbReference>
<feature type="chain" id="PRO_5032831283" evidence="5">
    <location>
        <begin position="22"/>
        <end position="1088"/>
    </location>
</feature>
<dbReference type="SUPFAM" id="SSF56935">
    <property type="entry name" value="Porins"/>
    <property type="match status" value="1"/>
</dbReference>
<dbReference type="Gene3D" id="2.40.170.20">
    <property type="entry name" value="TonB-dependent receptor, beta-barrel domain"/>
    <property type="match status" value="1"/>
</dbReference>
<evidence type="ECO:0000256" key="3">
    <source>
        <dbReference type="ARBA" id="ARBA00023237"/>
    </source>
</evidence>
<evidence type="ECO:0000256" key="1">
    <source>
        <dbReference type="ARBA" id="ARBA00004442"/>
    </source>
</evidence>
<keyword evidence="7" id="KW-0675">Receptor</keyword>
<feature type="domain" description="TonB-dependent transporter Oar-like beta-barrel" evidence="6">
    <location>
        <begin position="232"/>
        <end position="1081"/>
    </location>
</feature>